<evidence type="ECO:0000256" key="3">
    <source>
        <dbReference type="ARBA" id="ARBA00022729"/>
    </source>
</evidence>
<dbReference type="SUPFAM" id="SSF48452">
    <property type="entry name" value="TPR-like"/>
    <property type="match status" value="1"/>
</dbReference>
<dbReference type="InterPro" id="IPR033985">
    <property type="entry name" value="SusD-like_N"/>
</dbReference>
<gene>
    <name evidence="9" type="ORF">B5F97_04285</name>
</gene>
<evidence type="ECO:0000259" key="7">
    <source>
        <dbReference type="Pfam" id="PF07980"/>
    </source>
</evidence>
<evidence type="ECO:0000256" key="4">
    <source>
        <dbReference type="ARBA" id="ARBA00023136"/>
    </source>
</evidence>
<dbReference type="EMBL" id="NFII01000003">
    <property type="protein sequence ID" value="OUO02218.1"/>
    <property type="molecule type" value="Genomic_DNA"/>
</dbReference>
<dbReference type="InterPro" id="IPR012944">
    <property type="entry name" value="SusD_RagB_dom"/>
</dbReference>
<feature type="chain" id="PRO_5012260512" evidence="6">
    <location>
        <begin position="19"/>
        <end position="598"/>
    </location>
</feature>
<feature type="signal peptide" evidence="6">
    <location>
        <begin position="1"/>
        <end position="18"/>
    </location>
</feature>
<organism evidence="9 10">
    <name type="scientific">Bacteroides clarus</name>
    <dbReference type="NCBI Taxonomy" id="626929"/>
    <lineage>
        <taxon>Bacteria</taxon>
        <taxon>Pseudomonadati</taxon>
        <taxon>Bacteroidota</taxon>
        <taxon>Bacteroidia</taxon>
        <taxon>Bacteroidales</taxon>
        <taxon>Bacteroidaceae</taxon>
        <taxon>Bacteroides</taxon>
    </lineage>
</organism>
<dbReference type="GO" id="GO:0009279">
    <property type="term" value="C:cell outer membrane"/>
    <property type="evidence" value="ECO:0007669"/>
    <property type="project" value="UniProtKB-SubCell"/>
</dbReference>
<evidence type="ECO:0000256" key="2">
    <source>
        <dbReference type="ARBA" id="ARBA00006275"/>
    </source>
</evidence>
<dbReference type="Pfam" id="PF07980">
    <property type="entry name" value="SusD_RagB"/>
    <property type="match status" value="1"/>
</dbReference>
<keyword evidence="3 6" id="KW-0732">Signal</keyword>
<evidence type="ECO:0000313" key="10">
    <source>
        <dbReference type="Proteomes" id="UP000195386"/>
    </source>
</evidence>
<feature type="domain" description="RagB/SusD" evidence="7">
    <location>
        <begin position="345"/>
        <end position="597"/>
    </location>
</feature>
<feature type="domain" description="SusD-like N-terminal" evidence="8">
    <location>
        <begin position="121"/>
        <end position="229"/>
    </location>
</feature>
<accession>A0A1Y3Z3E0</accession>
<evidence type="ECO:0000313" key="9">
    <source>
        <dbReference type="EMBL" id="OUO02218.1"/>
    </source>
</evidence>
<dbReference type="AlphaFoldDB" id="A0A1Y3Z3E0"/>
<dbReference type="Gene3D" id="1.25.40.390">
    <property type="match status" value="1"/>
</dbReference>
<proteinExistence type="inferred from homology"/>
<dbReference type="Proteomes" id="UP000195386">
    <property type="component" value="Unassembled WGS sequence"/>
</dbReference>
<reference evidence="10" key="1">
    <citation type="submission" date="2017-04" db="EMBL/GenBank/DDBJ databases">
        <title>Function of individual gut microbiota members based on whole genome sequencing of pure cultures obtained from chicken caecum.</title>
        <authorList>
            <person name="Medvecky M."/>
            <person name="Cejkova D."/>
            <person name="Polansky O."/>
            <person name="Karasova D."/>
            <person name="Kubasova T."/>
            <person name="Cizek A."/>
            <person name="Rychlik I."/>
        </authorList>
    </citation>
    <scope>NUCLEOTIDE SEQUENCE [LARGE SCALE GENOMIC DNA]</scope>
    <source>
        <strain evidence="10">An43</strain>
    </source>
</reference>
<sequence length="598" mass="68256">MKIRILLSLGLLATLAVGCEDLKFGDDFLEKPNSDEVPIDTVFASKKYADQAMNQFYKSLGDFLPTLNGCHPGGRILDTYTDLGYTTYAPWASGALSAASSTGSFPFQLAHKEVIGDPTYGIRKSYVYIENVDRVPDMSDDEKRIRKAEAKVVIGYHYVQMIRFYGGMPWIERAYTADDMFQFPRMTLEETVDKTVALLDEAAADLPWNTSADEYGHMTAAAAKALKFRLLLFVASPLFNNTEAYYDGQASAERLTWYGDYQESRWTAALEAGREFLRMNKSNSDYYRIETTDADPRTNYINGYFTKGNQEVIMPSFRWGVYGTGGTKPFRMYQSGYGAPRGNYADMFQWKEDGSDFDWDNPEHRANPFFDAKGKPTRDIRLYENLVVNGDKWEGRKAEVFIGGREGFGTGSSVGQKCQYGYGFRKFIRDANNNKEGTKNNECYNKPYSCPLIRMPEIYLGVAEVMNQLGQAGTADEFGMTAYDYLNLVHTRAGLPPVTDSEVSQGDALLDYLLDERAREFGQEDMRYFDMIRHKKGAEWAARPMETLETTKVGKNFEYKVSVREDIKYYWNEYWYLLPFPVTEINMKYGLIQNPGWE</sequence>
<evidence type="ECO:0000256" key="1">
    <source>
        <dbReference type="ARBA" id="ARBA00004442"/>
    </source>
</evidence>
<comment type="similarity">
    <text evidence="2">Belongs to the SusD family.</text>
</comment>
<comment type="subcellular location">
    <subcellularLocation>
        <location evidence="1">Cell outer membrane</location>
    </subcellularLocation>
</comment>
<evidence type="ECO:0000256" key="5">
    <source>
        <dbReference type="ARBA" id="ARBA00023237"/>
    </source>
</evidence>
<dbReference type="PROSITE" id="PS51257">
    <property type="entry name" value="PROKAR_LIPOPROTEIN"/>
    <property type="match status" value="1"/>
</dbReference>
<dbReference type="InterPro" id="IPR011990">
    <property type="entry name" value="TPR-like_helical_dom_sf"/>
</dbReference>
<keyword evidence="5" id="KW-0998">Cell outer membrane</keyword>
<protein>
    <submittedName>
        <fullName evidence="9">RagB/SusD family nutrient uptake outer membrane protein</fullName>
    </submittedName>
</protein>
<name>A0A1Y3Z3E0_9BACE</name>
<keyword evidence="4" id="KW-0472">Membrane</keyword>
<evidence type="ECO:0000259" key="8">
    <source>
        <dbReference type="Pfam" id="PF14322"/>
    </source>
</evidence>
<evidence type="ECO:0000256" key="6">
    <source>
        <dbReference type="SAM" id="SignalP"/>
    </source>
</evidence>
<dbReference type="Pfam" id="PF14322">
    <property type="entry name" value="SusD-like_3"/>
    <property type="match status" value="1"/>
</dbReference>
<comment type="caution">
    <text evidence="9">The sequence shown here is derived from an EMBL/GenBank/DDBJ whole genome shotgun (WGS) entry which is preliminary data.</text>
</comment>